<keyword evidence="2" id="KW-1185">Reference proteome</keyword>
<dbReference type="PANTHER" id="PTHR33116">
    <property type="entry name" value="REVERSE TRANSCRIPTASE ZINC-BINDING DOMAIN-CONTAINING PROTEIN-RELATED-RELATED"/>
    <property type="match status" value="1"/>
</dbReference>
<evidence type="ECO:0000313" key="2">
    <source>
        <dbReference type="Proteomes" id="UP001358586"/>
    </source>
</evidence>
<name>A0ABR0NDW7_GOSAR</name>
<evidence type="ECO:0000313" key="1">
    <source>
        <dbReference type="EMBL" id="KAK5793185.1"/>
    </source>
</evidence>
<gene>
    <name evidence="1" type="ORF">PVK06_034323</name>
</gene>
<sequence>MYIVRVPLSVCNEIERLARNFIWGTTNNTRKTALLSWEDCCRPLDSGGLGLRKLCDQNKIFLMRLGYGLLANTDSLWVRVLRKKYNVQWVLPNSISQSNCLFI</sequence>
<organism evidence="1 2">
    <name type="scientific">Gossypium arboreum</name>
    <name type="common">Tree cotton</name>
    <name type="synonym">Gossypium nanking</name>
    <dbReference type="NCBI Taxonomy" id="29729"/>
    <lineage>
        <taxon>Eukaryota</taxon>
        <taxon>Viridiplantae</taxon>
        <taxon>Streptophyta</taxon>
        <taxon>Embryophyta</taxon>
        <taxon>Tracheophyta</taxon>
        <taxon>Spermatophyta</taxon>
        <taxon>Magnoliopsida</taxon>
        <taxon>eudicotyledons</taxon>
        <taxon>Gunneridae</taxon>
        <taxon>Pentapetalae</taxon>
        <taxon>rosids</taxon>
        <taxon>malvids</taxon>
        <taxon>Malvales</taxon>
        <taxon>Malvaceae</taxon>
        <taxon>Malvoideae</taxon>
        <taxon>Gossypium</taxon>
    </lineage>
</organism>
<dbReference type="EMBL" id="JARKNE010000010">
    <property type="protein sequence ID" value="KAK5793185.1"/>
    <property type="molecule type" value="Genomic_DNA"/>
</dbReference>
<accession>A0ABR0NDW7</accession>
<dbReference type="Proteomes" id="UP001358586">
    <property type="component" value="Chromosome 10"/>
</dbReference>
<proteinExistence type="predicted"/>
<reference evidence="1 2" key="1">
    <citation type="submission" date="2023-03" db="EMBL/GenBank/DDBJ databases">
        <title>WGS of Gossypium arboreum.</title>
        <authorList>
            <person name="Yu D."/>
        </authorList>
    </citation>
    <scope>NUCLEOTIDE SEQUENCE [LARGE SCALE GENOMIC DNA]</scope>
    <source>
        <tissue evidence="1">Leaf</tissue>
    </source>
</reference>
<dbReference type="PANTHER" id="PTHR33116:SF86">
    <property type="entry name" value="REVERSE TRANSCRIPTASE DOMAIN-CONTAINING PROTEIN"/>
    <property type="match status" value="1"/>
</dbReference>
<protein>
    <submittedName>
        <fullName evidence="1">Uncharacterized protein</fullName>
    </submittedName>
</protein>
<comment type="caution">
    <text evidence="1">The sequence shown here is derived from an EMBL/GenBank/DDBJ whole genome shotgun (WGS) entry which is preliminary data.</text>
</comment>